<dbReference type="RefSeq" id="WP_101645971.1">
    <property type="nucleotide sequence ID" value="NZ_PGVE01000004.1"/>
</dbReference>
<reference evidence="1 2" key="1">
    <citation type="submission" date="2017-11" db="EMBL/GenBank/DDBJ databases">
        <title>Comparitive Functional Genomics of Dry Heat Resistant strains isolated from the Viking Spacecraft.</title>
        <authorList>
            <person name="Seuylemezian A."/>
            <person name="Cooper K."/>
            <person name="Vaishampayan P."/>
        </authorList>
    </citation>
    <scope>NUCLEOTIDE SEQUENCE [LARGE SCALE GENOMIC DNA]</scope>
    <source>
        <strain evidence="1 2">V32-6</strain>
    </source>
</reference>
<protein>
    <submittedName>
        <fullName evidence="1">Uncharacterized protein</fullName>
    </submittedName>
</protein>
<name>A0A2N5HXU9_9BACI</name>
<evidence type="ECO:0000313" key="1">
    <source>
        <dbReference type="EMBL" id="PLS10343.1"/>
    </source>
</evidence>
<evidence type="ECO:0000313" key="2">
    <source>
        <dbReference type="Proteomes" id="UP000234950"/>
    </source>
</evidence>
<sequence length="66" mass="7452">MINLNLGDITITNIGHSSGYFMGEKNTLNKFRSKQAVNEVLGVLSGDENTVIENLWIENNQKERNE</sequence>
<dbReference type="EMBL" id="PGVE01000004">
    <property type="protein sequence ID" value="PLS10343.1"/>
    <property type="molecule type" value="Genomic_DNA"/>
</dbReference>
<dbReference type="Proteomes" id="UP000234950">
    <property type="component" value="Unassembled WGS sequence"/>
</dbReference>
<dbReference type="OrthoDB" id="2924657at2"/>
<proteinExistence type="predicted"/>
<dbReference type="AlphaFoldDB" id="A0A2N5HXU9"/>
<organism evidence="1 2">
    <name type="scientific">Neobacillus cucumis</name>
    <dbReference type="NCBI Taxonomy" id="1740721"/>
    <lineage>
        <taxon>Bacteria</taxon>
        <taxon>Bacillati</taxon>
        <taxon>Bacillota</taxon>
        <taxon>Bacilli</taxon>
        <taxon>Bacillales</taxon>
        <taxon>Bacillaceae</taxon>
        <taxon>Neobacillus</taxon>
    </lineage>
</organism>
<comment type="caution">
    <text evidence="1">The sequence shown here is derived from an EMBL/GenBank/DDBJ whole genome shotgun (WGS) entry which is preliminary data.</text>
</comment>
<keyword evidence="2" id="KW-1185">Reference proteome</keyword>
<gene>
    <name evidence="1" type="ORF">CVD27_00630</name>
</gene>
<accession>A0A2N5HXU9</accession>